<proteinExistence type="predicted"/>
<accession>A0A9W6U341</accession>
<dbReference type="EMBL" id="BSXT01000357">
    <property type="protein sequence ID" value="GMF25409.1"/>
    <property type="molecule type" value="Genomic_DNA"/>
</dbReference>
<organism evidence="2 3">
    <name type="scientific">Phytophthora fragariaefolia</name>
    <dbReference type="NCBI Taxonomy" id="1490495"/>
    <lineage>
        <taxon>Eukaryota</taxon>
        <taxon>Sar</taxon>
        <taxon>Stramenopiles</taxon>
        <taxon>Oomycota</taxon>
        <taxon>Peronosporomycetes</taxon>
        <taxon>Peronosporales</taxon>
        <taxon>Peronosporaceae</taxon>
        <taxon>Phytophthora</taxon>
    </lineage>
</organism>
<sequence length="354" mass="37826">MLVRKCLRHASTNDPRSSAVVGIARSWDPSADPCPPTRAETAQGRPKSRSPNGRWHDSDANSAAGAKSSKPRSDGREARVSTPNMPGPNGRGVPRTGRAWQSRTSSKCSLNWKTTRPRRTRPNLPRQNHAPRAGGEEAKPTETETTTLAVDCGDEAGDVWRDETVSASHYLKNARKQAAKSGTAIEAGIPCAVPIGVACEHCHVGAVRVPKRDINGYTGVRVPEELKALRTNLIAQMSSSVAGGRSTLPRAVDDYSSRSSFTPSGGFGGGGLRTLSPVPERPASRCSAAPTYRGSEENLSSNYENDSGLGSGSDDQQFAGRPSELPPECLAVGWRRREDVTGLVRQTTLFAWGC</sequence>
<dbReference type="AlphaFoldDB" id="A0A9W6U341"/>
<dbReference type="Proteomes" id="UP001165121">
    <property type="component" value="Unassembled WGS sequence"/>
</dbReference>
<feature type="compositionally biased region" description="Polar residues" evidence="1">
    <location>
        <begin position="99"/>
        <end position="113"/>
    </location>
</feature>
<feature type="region of interest" description="Disordered" evidence="1">
    <location>
        <begin position="253"/>
        <end position="325"/>
    </location>
</feature>
<keyword evidence="3" id="KW-1185">Reference proteome</keyword>
<name>A0A9W6U341_9STRA</name>
<reference evidence="2" key="1">
    <citation type="submission" date="2023-04" db="EMBL/GenBank/DDBJ databases">
        <title>Phytophthora fragariaefolia NBRC 109709.</title>
        <authorList>
            <person name="Ichikawa N."/>
            <person name="Sato H."/>
            <person name="Tonouchi N."/>
        </authorList>
    </citation>
    <scope>NUCLEOTIDE SEQUENCE</scope>
    <source>
        <strain evidence="2">NBRC 109709</strain>
    </source>
</reference>
<evidence type="ECO:0000313" key="2">
    <source>
        <dbReference type="EMBL" id="GMF25409.1"/>
    </source>
</evidence>
<feature type="region of interest" description="Disordered" evidence="1">
    <location>
        <begin position="1"/>
        <end position="144"/>
    </location>
</feature>
<protein>
    <submittedName>
        <fullName evidence="2">Unnamed protein product</fullName>
    </submittedName>
</protein>
<evidence type="ECO:0000313" key="3">
    <source>
        <dbReference type="Proteomes" id="UP001165121"/>
    </source>
</evidence>
<evidence type="ECO:0000256" key="1">
    <source>
        <dbReference type="SAM" id="MobiDB-lite"/>
    </source>
</evidence>
<comment type="caution">
    <text evidence="2">The sequence shown here is derived from an EMBL/GenBank/DDBJ whole genome shotgun (WGS) entry which is preliminary data.</text>
</comment>
<gene>
    <name evidence="2" type="ORF">Pfra01_000453900</name>
</gene>